<dbReference type="Proteomes" id="UP001249851">
    <property type="component" value="Unassembled WGS sequence"/>
</dbReference>
<evidence type="ECO:0000313" key="7">
    <source>
        <dbReference type="Proteomes" id="UP001249851"/>
    </source>
</evidence>
<evidence type="ECO:0000256" key="1">
    <source>
        <dbReference type="ARBA" id="ARBA00004613"/>
    </source>
</evidence>
<dbReference type="GO" id="GO:0007165">
    <property type="term" value="P:signal transduction"/>
    <property type="evidence" value="ECO:0007669"/>
    <property type="project" value="TreeGrafter"/>
</dbReference>
<feature type="domain" description="Olfactomedin-like" evidence="5">
    <location>
        <begin position="128"/>
        <end position="382"/>
    </location>
</feature>
<feature type="signal peptide" evidence="4">
    <location>
        <begin position="1"/>
        <end position="22"/>
    </location>
</feature>
<protein>
    <submittedName>
        <fullName evidence="6">Olfactomedin-like protein 2A</fullName>
    </submittedName>
</protein>
<dbReference type="PROSITE" id="PS51132">
    <property type="entry name" value="OLF"/>
    <property type="match status" value="1"/>
</dbReference>
<keyword evidence="4" id="KW-0732">Signal</keyword>
<reference evidence="6" key="2">
    <citation type="journal article" date="2023" name="Science">
        <title>Genomic signatures of disease resistance in endangered staghorn corals.</title>
        <authorList>
            <person name="Vollmer S.V."/>
            <person name="Selwyn J.D."/>
            <person name="Despard B.A."/>
            <person name="Roesel C.L."/>
        </authorList>
    </citation>
    <scope>NUCLEOTIDE SEQUENCE</scope>
    <source>
        <strain evidence="6">K2</strain>
    </source>
</reference>
<evidence type="ECO:0000256" key="4">
    <source>
        <dbReference type="SAM" id="SignalP"/>
    </source>
</evidence>
<dbReference type="AlphaFoldDB" id="A0AAD9QC25"/>
<evidence type="ECO:0000256" key="2">
    <source>
        <dbReference type="ARBA" id="ARBA00022525"/>
    </source>
</evidence>
<sequence>MGLRCFPIVCLLLAMIQGAVLSDDSMQSDLGMKRSSLLQSLISKESEDANKIQAVQDDSEENNSKRADLAKRQLQTKRSGAGIEIPSKHSVDDLVLELAKNHLISMIIQERANAGKIQQSIQTLQRDSCSPLKAVALPVTHNTRQLHQGAWMKDPLGIMGTETIFVMESYHSRNMVEEFENMEKFKAGIVRKKHTLPYRYDGTGAVVYGPFLYYNRENSPYVVKFNLQSNKLEAQIHLGGFTQRRNGYRWCGGYCAVDLAVDEQGLWALWGDSDNSRRLYAQKIDVFKNVVIQTYALSTEAMSTMGNAFVACGVIYTIDEYNPVKTRINFAYDTKTRRSWNPNLEFTNQYCYNSMVDYNPREKVLYAWDSKRQNCCDLYCVKALTLNQRSQTNSYSVESRFLIVRQEERTRQRDETTIRFFTRRKKGNKEKVFED</sequence>
<dbReference type="InterPro" id="IPR050605">
    <property type="entry name" value="Olfactomedin-like_domain"/>
</dbReference>
<dbReference type="GO" id="GO:0005615">
    <property type="term" value="C:extracellular space"/>
    <property type="evidence" value="ECO:0007669"/>
    <property type="project" value="TreeGrafter"/>
</dbReference>
<dbReference type="PANTHER" id="PTHR23192">
    <property type="entry name" value="OLFACTOMEDIN-RELATED"/>
    <property type="match status" value="1"/>
</dbReference>
<evidence type="ECO:0000259" key="5">
    <source>
        <dbReference type="PROSITE" id="PS51132"/>
    </source>
</evidence>
<dbReference type="EMBL" id="JARQWQ010000046">
    <property type="protein sequence ID" value="KAK2558115.1"/>
    <property type="molecule type" value="Genomic_DNA"/>
</dbReference>
<feature type="chain" id="PRO_5041991560" evidence="4">
    <location>
        <begin position="23"/>
        <end position="435"/>
    </location>
</feature>
<dbReference type="InterPro" id="IPR003112">
    <property type="entry name" value="Olfac-like_dom"/>
</dbReference>
<comment type="caution">
    <text evidence="3">Lacks conserved residue(s) required for the propagation of feature annotation.</text>
</comment>
<proteinExistence type="predicted"/>
<evidence type="ECO:0000256" key="3">
    <source>
        <dbReference type="PROSITE-ProRule" id="PRU00446"/>
    </source>
</evidence>
<name>A0AAD9QC25_ACRCE</name>
<comment type="subcellular location">
    <subcellularLocation>
        <location evidence="1">Secreted</location>
    </subcellularLocation>
</comment>
<gene>
    <name evidence="6" type="ORF">P5673_019696</name>
</gene>
<dbReference type="SMART" id="SM00284">
    <property type="entry name" value="OLF"/>
    <property type="match status" value="1"/>
</dbReference>
<comment type="caution">
    <text evidence="6">The sequence shown here is derived from an EMBL/GenBank/DDBJ whole genome shotgun (WGS) entry which is preliminary data.</text>
</comment>
<reference evidence="6" key="1">
    <citation type="journal article" date="2023" name="G3 (Bethesda)">
        <title>Whole genome assembly and annotation of the endangered Caribbean coral Acropora cervicornis.</title>
        <authorList>
            <person name="Selwyn J.D."/>
            <person name="Vollmer S.V."/>
        </authorList>
    </citation>
    <scope>NUCLEOTIDE SEQUENCE</scope>
    <source>
        <strain evidence="6">K2</strain>
    </source>
</reference>
<keyword evidence="7" id="KW-1185">Reference proteome</keyword>
<organism evidence="6 7">
    <name type="scientific">Acropora cervicornis</name>
    <name type="common">Staghorn coral</name>
    <dbReference type="NCBI Taxonomy" id="6130"/>
    <lineage>
        <taxon>Eukaryota</taxon>
        <taxon>Metazoa</taxon>
        <taxon>Cnidaria</taxon>
        <taxon>Anthozoa</taxon>
        <taxon>Hexacorallia</taxon>
        <taxon>Scleractinia</taxon>
        <taxon>Astrocoeniina</taxon>
        <taxon>Acroporidae</taxon>
        <taxon>Acropora</taxon>
    </lineage>
</organism>
<keyword evidence="2" id="KW-0964">Secreted</keyword>
<evidence type="ECO:0000313" key="6">
    <source>
        <dbReference type="EMBL" id="KAK2558115.1"/>
    </source>
</evidence>
<dbReference type="Pfam" id="PF02191">
    <property type="entry name" value="OLF"/>
    <property type="match status" value="1"/>
</dbReference>
<accession>A0AAD9QC25</accession>
<dbReference type="PANTHER" id="PTHR23192:SF87">
    <property type="entry name" value="AMASSIN-3"/>
    <property type="match status" value="1"/>
</dbReference>